<gene>
    <name evidence="10" type="ORF">EVA_01481</name>
</gene>
<evidence type="ECO:0000259" key="8">
    <source>
        <dbReference type="Pfam" id="PF20258"/>
    </source>
</evidence>
<evidence type="ECO:0000256" key="7">
    <source>
        <dbReference type="ARBA" id="ARBA00023157"/>
    </source>
</evidence>
<dbReference type="InterPro" id="IPR023382">
    <property type="entry name" value="MnmA-like_central_sf"/>
</dbReference>
<dbReference type="Pfam" id="PF20259">
    <property type="entry name" value="tRNA_Me_trans_M"/>
    <property type="match status" value="1"/>
</dbReference>
<dbReference type="PANTHER" id="PTHR11933:SF5">
    <property type="entry name" value="MITOCHONDRIAL TRNA-SPECIFIC 2-THIOURIDYLASE 1"/>
    <property type="match status" value="1"/>
</dbReference>
<dbReference type="GO" id="GO:0002143">
    <property type="term" value="P:tRNA wobble position uridine thiolation"/>
    <property type="evidence" value="ECO:0007669"/>
    <property type="project" value="TreeGrafter"/>
</dbReference>
<keyword evidence="1" id="KW-0820">tRNA-binding</keyword>
<evidence type="ECO:0000313" key="10">
    <source>
        <dbReference type="EMBL" id="EJX10330.1"/>
    </source>
</evidence>
<evidence type="ECO:0000256" key="1">
    <source>
        <dbReference type="ARBA" id="ARBA00022555"/>
    </source>
</evidence>
<dbReference type="GO" id="GO:0016783">
    <property type="term" value="F:sulfurtransferase activity"/>
    <property type="evidence" value="ECO:0007669"/>
    <property type="project" value="InterPro"/>
</dbReference>
<keyword evidence="6" id="KW-0694">RNA-binding</keyword>
<dbReference type="CDD" id="cd01998">
    <property type="entry name" value="MnmA_TRMU-like"/>
    <property type="match status" value="1"/>
</dbReference>
<keyword evidence="3" id="KW-0819">tRNA processing</keyword>
<proteinExistence type="predicted"/>
<evidence type="ECO:0000256" key="4">
    <source>
        <dbReference type="ARBA" id="ARBA00022741"/>
    </source>
</evidence>
<feature type="domain" description="tRNA-specific 2-thiouridylase MnmA-like C-terminal" evidence="8">
    <location>
        <begin position="261"/>
        <end position="334"/>
    </location>
</feature>
<evidence type="ECO:0000256" key="5">
    <source>
        <dbReference type="ARBA" id="ARBA00022840"/>
    </source>
</evidence>
<dbReference type="PANTHER" id="PTHR11933">
    <property type="entry name" value="TRNA 5-METHYLAMINOMETHYL-2-THIOURIDYLATE -METHYLTRANSFERASE"/>
    <property type="match status" value="1"/>
</dbReference>
<dbReference type="InterPro" id="IPR046885">
    <property type="entry name" value="MnmA-like_C"/>
</dbReference>
<dbReference type="Pfam" id="PF20258">
    <property type="entry name" value="tRNA_Me_trans_C"/>
    <property type="match status" value="1"/>
</dbReference>
<dbReference type="InterPro" id="IPR004506">
    <property type="entry name" value="MnmA-like"/>
</dbReference>
<dbReference type="GO" id="GO:0000049">
    <property type="term" value="F:tRNA binding"/>
    <property type="evidence" value="ECO:0007669"/>
    <property type="project" value="UniProtKB-KW"/>
</dbReference>
<evidence type="ECO:0000256" key="6">
    <source>
        <dbReference type="ARBA" id="ARBA00022884"/>
    </source>
</evidence>
<keyword evidence="5" id="KW-0067">ATP-binding</keyword>
<keyword evidence="2" id="KW-0808">Transferase</keyword>
<feature type="domain" description="tRNA-specific 2-thiouridylase MnmA-like central" evidence="9">
    <location>
        <begin position="199"/>
        <end position="251"/>
    </location>
</feature>
<dbReference type="InterPro" id="IPR046884">
    <property type="entry name" value="MnmA-like_central"/>
</dbReference>
<dbReference type="AlphaFoldDB" id="J9H7S8"/>
<dbReference type="Gene3D" id="3.40.50.620">
    <property type="entry name" value="HUPs"/>
    <property type="match status" value="1"/>
</dbReference>
<evidence type="ECO:0000256" key="2">
    <source>
        <dbReference type="ARBA" id="ARBA00022679"/>
    </source>
</evidence>
<evidence type="ECO:0000256" key="3">
    <source>
        <dbReference type="ARBA" id="ARBA00022694"/>
    </source>
</evidence>
<dbReference type="SUPFAM" id="SSF52402">
    <property type="entry name" value="Adenine nucleotide alpha hydrolases-like"/>
    <property type="match status" value="1"/>
</dbReference>
<keyword evidence="7" id="KW-1015">Disulfide bond</keyword>
<dbReference type="Pfam" id="PF03054">
    <property type="entry name" value="tRNA_Me_trans"/>
    <property type="match status" value="1"/>
</dbReference>
<organism evidence="10">
    <name type="scientific">gut metagenome</name>
    <dbReference type="NCBI Taxonomy" id="749906"/>
    <lineage>
        <taxon>unclassified sequences</taxon>
        <taxon>metagenomes</taxon>
        <taxon>organismal metagenomes</taxon>
    </lineage>
</organism>
<accession>J9H7S8</accession>
<dbReference type="NCBIfam" id="TIGR00420">
    <property type="entry name" value="trmU"/>
    <property type="match status" value="1"/>
</dbReference>
<evidence type="ECO:0000259" key="9">
    <source>
        <dbReference type="Pfam" id="PF20259"/>
    </source>
</evidence>
<dbReference type="InterPro" id="IPR014729">
    <property type="entry name" value="Rossmann-like_a/b/a_fold"/>
</dbReference>
<protein>
    <submittedName>
        <fullName evidence="10">tRNA-specific 2-thiouridylase mnmA</fullName>
    </submittedName>
</protein>
<dbReference type="EMBL" id="AMCI01000207">
    <property type="protein sequence ID" value="EJX10330.1"/>
    <property type="molecule type" value="Genomic_DNA"/>
</dbReference>
<dbReference type="Gene3D" id="2.30.30.280">
    <property type="entry name" value="Adenine nucleotide alpha hydrolases-like domains"/>
    <property type="match status" value="1"/>
</dbReference>
<name>J9H7S8_9ZZZZ</name>
<dbReference type="NCBIfam" id="NF001138">
    <property type="entry name" value="PRK00143.1"/>
    <property type="match status" value="1"/>
</dbReference>
<dbReference type="Gene3D" id="2.40.30.10">
    <property type="entry name" value="Translation factors"/>
    <property type="match status" value="1"/>
</dbReference>
<reference evidence="10" key="1">
    <citation type="journal article" date="2012" name="PLoS ONE">
        <title>Gene sets for utilization of primary and secondary nutrition supplies in the distal gut of endangered iberian lynx.</title>
        <authorList>
            <person name="Alcaide M."/>
            <person name="Messina E."/>
            <person name="Richter M."/>
            <person name="Bargiela R."/>
            <person name="Peplies J."/>
            <person name="Huws S.A."/>
            <person name="Newbold C.J."/>
            <person name="Golyshin P.N."/>
            <person name="Simon M.A."/>
            <person name="Lopez G."/>
            <person name="Yakimov M.M."/>
            <person name="Ferrer M."/>
        </authorList>
    </citation>
    <scope>NUCLEOTIDE SEQUENCE</scope>
</reference>
<sequence length="349" mass="39794">MLQEQGYEVIGMTMRVWDLPQQFTAGNDQPDFIVKAQQLAQKLGIEHHVIDTRTEFRQSIVQYFLDEYKAGRTPNPCVLCNRMFKFRLLRELADRFGCQWMATGHYVKTEEHNSHTYLLMGDDLRKDQSYFLWRVPQTTLRRCLFPLGKMEKPEVRQYLDSKGLVSTSQQAESMEICFVENDYRDFLKQQCPDLAEQVDNGCYVDATGKKLGFHKGVPFYTVGQRKGLGIALGYPAYVLRLNADKNTIVLGTEEDLKTTAFFVDQLEIVDAEEFYKSQDLTVRIRYHSQPVRCQVERLEDGKVLVRTPASVSAVTPGQSAVFYIGKRLVGGAIICSQKGIGAYLPPSAP</sequence>
<keyword evidence="4" id="KW-0547">Nucleotide-binding</keyword>
<comment type="caution">
    <text evidence="10">The sequence shown here is derived from an EMBL/GenBank/DDBJ whole genome shotgun (WGS) entry which is preliminary data.</text>
</comment>
<dbReference type="GO" id="GO:0005524">
    <property type="term" value="F:ATP binding"/>
    <property type="evidence" value="ECO:0007669"/>
    <property type="project" value="UniProtKB-KW"/>
</dbReference>